<name>A0ACB7XUM5_9ERIC</name>
<evidence type="ECO:0000313" key="2">
    <source>
        <dbReference type="Proteomes" id="UP000828048"/>
    </source>
</evidence>
<evidence type="ECO:0000313" key="1">
    <source>
        <dbReference type="EMBL" id="KAH7844175.1"/>
    </source>
</evidence>
<comment type="caution">
    <text evidence="1">The sequence shown here is derived from an EMBL/GenBank/DDBJ whole genome shotgun (WGS) entry which is preliminary data.</text>
</comment>
<organism evidence="1 2">
    <name type="scientific">Vaccinium darrowii</name>
    <dbReference type="NCBI Taxonomy" id="229202"/>
    <lineage>
        <taxon>Eukaryota</taxon>
        <taxon>Viridiplantae</taxon>
        <taxon>Streptophyta</taxon>
        <taxon>Embryophyta</taxon>
        <taxon>Tracheophyta</taxon>
        <taxon>Spermatophyta</taxon>
        <taxon>Magnoliopsida</taxon>
        <taxon>eudicotyledons</taxon>
        <taxon>Gunneridae</taxon>
        <taxon>Pentapetalae</taxon>
        <taxon>asterids</taxon>
        <taxon>Ericales</taxon>
        <taxon>Ericaceae</taxon>
        <taxon>Vaccinioideae</taxon>
        <taxon>Vaccinieae</taxon>
        <taxon>Vaccinium</taxon>
    </lineage>
</organism>
<dbReference type="EMBL" id="CM037151">
    <property type="protein sequence ID" value="KAH7844175.1"/>
    <property type="molecule type" value="Genomic_DNA"/>
</dbReference>
<proteinExistence type="predicted"/>
<reference evidence="1 2" key="1">
    <citation type="journal article" date="2021" name="Hortic Res">
        <title>High-quality reference genome and annotation aids understanding of berry development for evergreen blueberry (Vaccinium darrowii).</title>
        <authorList>
            <person name="Yu J."/>
            <person name="Hulse-Kemp A.M."/>
            <person name="Babiker E."/>
            <person name="Staton M."/>
        </authorList>
    </citation>
    <scope>NUCLEOTIDE SEQUENCE [LARGE SCALE GENOMIC DNA]</scope>
    <source>
        <strain evidence="2">cv. NJ 8807/NJ 8810</strain>
        <tissue evidence="1">Young leaf</tissue>
    </source>
</reference>
<accession>A0ACB7XUM5</accession>
<dbReference type="Proteomes" id="UP000828048">
    <property type="component" value="Chromosome 1"/>
</dbReference>
<protein>
    <submittedName>
        <fullName evidence="1">Uncharacterized protein</fullName>
    </submittedName>
</protein>
<sequence>MPLLCSILSKFNGAIHVAFAIVFVTSILTLDVVHGFSKTTKSAKPGVFDAPLLTQKIGANRSIVVDVNGNGEFKSIQDAVNSVPKGNSGWIIIHVRKGIYREKVYIPKDKPYIFMRGNGNGKTSIVWSQSSDNTLESATFRVEAPHFVAFGIRFENDAPTGEAFTPQNQSVAAVVAADMAAFYHCAFQGTQNTLFDYKGRHYYDNCYIQGSVDFIFGRAQSIFHNCEIFVITDRRVKIHGSITAHQRGSEKENTGFVFIKGKVFGISEVYLGKAKGAFSRVIFANSYLSKGIIPQGWTTYGYSGDTKNLYQAEYDCHGPGSNTSSRAPWSKQLKEEEAAPFMSVDFINGKDWLPAWL</sequence>
<keyword evidence="2" id="KW-1185">Reference proteome</keyword>
<gene>
    <name evidence="1" type="ORF">Vadar_025171</name>
</gene>